<evidence type="ECO:0000256" key="3">
    <source>
        <dbReference type="ARBA" id="ARBA00022989"/>
    </source>
</evidence>
<dbReference type="InterPro" id="IPR010482">
    <property type="entry name" value="TECPR1-like_DysF"/>
</dbReference>
<evidence type="ECO:0000313" key="9">
    <source>
        <dbReference type="Proteomes" id="UP000218334"/>
    </source>
</evidence>
<feature type="region of interest" description="Disordered" evidence="5">
    <location>
        <begin position="17"/>
        <end position="52"/>
    </location>
</feature>
<evidence type="ECO:0000256" key="6">
    <source>
        <dbReference type="SAM" id="Phobius"/>
    </source>
</evidence>
<feature type="transmembrane region" description="Helical" evidence="6">
    <location>
        <begin position="225"/>
        <end position="244"/>
    </location>
</feature>
<dbReference type="PANTHER" id="PTHR28304">
    <property type="entry name" value="PEROXISOMAL MEMBRANE PROTEIN PEX29"/>
    <property type="match status" value="1"/>
</dbReference>
<evidence type="ECO:0000313" key="8">
    <source>
        <dbReference type="EMBL" id="PBK63069.1"/>
    </source>
</evidence>
<protein>
    <recommendedName>
        <fullName evidence="7">TECPR1-like DysF domain-containing protein</fullName>
    </recommendedName>
</protein>
<feature type="transmembrane region" description="Helical" evidence="6">
    <location>
        <begin position="141"/>
        <end position="170"/>
    </location>
</feature>
<dbReference type="PANTHER" id="PTHR28304:SF2">
    <property type="entry name" value="PEROXISOMAL MEMBRANE PROTEIN PEX29"/>
    <property type="match status" value="1"/>
</dbReference>
<accession>A0A2H3AWF7</accession>
<name>A0A2H3AWF7_9AGAR</name>
<dbReference type="InterPro" id="IPR052816">
    <property type="entry name" value="Peroxisomal_Membrane_PEX28-32"/>
</dbReference>
<dbReference type="Proteomes" id="UP000218334">
    <property type="component" value="Unassembled WGS sequence"/>
</dbReference>
<reference evidence="9" key="1">
    <citation type="journal article" date="2017" name="Nat. Ecol. Evol.">
        <title>Genome expansion and lineage-specific genetic innovations in the forest pathogenic fungi Armillaria.</title>
        <authorList>
            <person name="Sipos G."/>
            <person name="Prasanna A.N."/>
            <person name="Walter M.C."/>
            <person name="O'Connor E."/>
            <person name="Balint B."/>
            <person name="Krizsan K."/>
            <person name="Kiss B."/>
            <person name="Hess J."/>
            <person name="Varga T."/>
            <person name="Slot J."/>
            <person name="Riley R."/>
            <person name="Boka B."/>
            <person name="Rigling D."/>
            <person name="Barry K."/>
            <person name="Lee J."/>
            <person name="Mihaltcheva S."/>
            <person name="LaButti K."/>
            <person name="Lipzen A."/>
            <person name="Waldron R."/>
            <person name="Moloney N.M."/>
            <person name="Sperisen C."/>
            <person name="Kredics L."/>
            <person name="Vagvoelgyi C."/>
            <person name="Patrignani A."/>
            <person name="Fitzpatrick D."/>
            <person name="Nagy I."/>
            <person name="Doyle S."/>
            <person name="Anderson J.B."/>
            <person name="Grigoriev I.V."/>
            <person name="Gueldener U."/>
            <person name="Muensterkoetter M."/>
            <person name="Nagy L.G."/>
        </authorList>
    </citation>
    <scope>NUCLEOTIDE SEQUENCE [LARGE SCALE GENOMIC DNA]</scope>
    <source>
        <strain evidence="9">28-4</strain>
    </source>
</reference>
<evidence type="ECO:0000256" key="2">
    <source>
        <dbReference type="ARBA" id="ARBA00022692"/>
    </source>
</evidence>
<sequence length="463" mass="52242">MESIDYIDIPPWAARIKSTPAKSKSRCRPTPLPIRTSLPHPQPDNPHPQPTSLLSPTNAALNFLPNVLMSSVPTNPPPEKSKKRKTSQPPLLSVKDPLSLAIMSANFRRFVSKVGPVFWLQDRVEEIVLWRRGWKVTSTWIAAYAFLCYFPRLLFLLPQVAIIAVILATYKYSPPSSDPSSTVQEEESVAWQANIQAIQNLMGFYSDAYDAVHPLVLNLTHRTPFTLPLLTLVTLSLIPGMLFVSLPSLPIRTICLSLGIVPLALTNPHIQSSLLVLRHVDRNLRWLRSKLGLDPKLPLTTFVQRLIDDNNLADSCWTAEMREVELFENERHLDTQGETEKSWSKENLKSDERSAWTRGPDGLGGSVRFVCSSICHVRRTAHRGSLCSSNLTFTLEPGWHFVQTEDWRLDVDATWTAQGGDSNGWVYTNDSWLDPRPSNTGGGAATRKRRWVRRIWYNPPVDS</sequence>
<gene>
    <name evidence="8" type="ORF">ARMSODRAFT_552522</name>
</gene>
<feature type="compositionally biased region" description="Pro residues" evidence="5">
    <location>
        <begin position="40"/>
        <end position="49"/>
    </location>
</feature>
<dbReference type="EMBL" id="KZ293461">
    <property type="protein sequence ID" value="PBK63069.1"/>
    <property type="molecule type" value="Genomic_DNA"/>
</dbReference>
<dbReference type="STRING" id="1076256.A0A2H3AWF7"/>
<evidence type="ECO:0000259" key="7">
    <source>
        <dbReference type="Pfam" id="PF06398"/>
    </source>
</evidence>
<keyword evidence="3 6" id="KW-1133">Transmembrane helix</keyword>
<dbReference type="GO" id="GO:0005778">
    <property type="term" value="C:peroxisomal membrane"/>
    <property type="evidence" value="ECO:0007669"/>
    <property type="project" value="TreeGrafter"/>
</dbReference>
<comment type="subcellular location">
    <subcellularLocation>
        <location evidence="1">Membrane</location>
        <topology evidence="1">Multi-pass membrane protein</topology>
    </subcellularLocation>
</comment>
<feature type="domain" description="TECPR1-like DysF" evidence="7">
    <location>
        <begin position="97"/>
        <end position="453"/>
    </location>
</feature>
<dbReference type="GO" id="GO:0007031">
    <property type="term" value="P:peroxisome organization"/>
    <property type="evidence" value="ECO:0007669"/>
    <property type="project" value="UniProtKB-ARBA"/>
</dbReference>
<keyword evidence="2 6" id="KW-0812">Transmembrane</keyword>
<organism evidence="8 9">
    <name type="scientific">Armillaria solidipes</name>
    <dbReference type="NCBI Taxonomy" id="1076256"/>
    <lineage>
        <taxon>Eukaryota</taxon>
        <taxon>Fungi</taxon>
        <taxon>Dikarya</taxon>
        <taxon>Basidiomycota</taxon>
        <taxon>Agaricomycotina</taxon>
        <taxon>Agaricomycetes</taxon>
        <taxon>Agaricomycetidae</taxon>
        <taxon>Agaricales</taxon>
        <taxon>Marasmiineae</taxon>
        <taxon>Physalacriaceae</taxon>
        <taxon>Armillaria</taxon>
    </lineage>
</organism>
<evidence type="ECO:0000256" key="1">
    <source>
        <dbReference type="ARBA" id="ARBA00004141"/>
    </source>
</evidence>
<keyword evidence="9" id="KW-1185">Reference proteome</keyword>
<proteinExistence type="predicted"/>
<dbReference type="AlphaFoldDB" id="A0A2H3AWF7"/>
<evidence type="ECO:0000256" key="4">
    <source>
        <dbReference type="ARBA" id="ARBA00023136"/>
    </source>
</evidence>
<evidence type="ECO:0000256" key="5">
    <source>
        <dbReference type="SAM" id="MobiDB-lite"/>
    </source>
</evidence>
<keyword evidence="4 6" id="KW-0472">Membrane</keyword>
<dbReference type="Pfam" id="PF06398">
    <property type="entry name" value="Pex24p"/>
    <property type="match status" value="1"/>
</dbReference>